<dbReference type="AlphaFoldDB" id="A0A1J5RCN6"/>
<name>A0A1J5RCN6_9ZZZZ</name>
<organism evidence="2">
    <name type="scientific">mine drainage metagenome</name>
    <dbReference type="NCBI Taxonomy" id="410659"/>
    <lineage>
        <taxon>unclassified sequences</taxon>
        <taxon>metagenomes</taxon>
        <taxon>ecological metagenomes</taxon>
    </lineage>
</organism>
<evidence type="ECO:0000313" key="2">
    <source>
        <dbReference type="EMBL" id="OIQ93856.1"/>
    </source>
</evidence>
<comment type="caution">
    <text evidence="2">The sequence shown here is derived from an EMBL/GenBank/DDBJ whole genome shotgun (WGS) entry which is preliminary data.</text>
</comment>
<proteinExistence type="predicted"/>
<sequence length="208" mass="21053">MPRAGVEGRLAAAASSAAPACAAASSSSARSASPSSRASSARALTPCVASMSTGSRMTPWRRSRPRSRNWPTRASATPSSPAQASVASSLKPASRAPARAISPGPESRCETTAPQSIQRLVRNSASTICTLRRMCTRACGATARAGCSARSRGCSARPGSASCVSHHASLAPATPGSETVSGIERSARHQACKVRCASRCAGGRDSVA</sequence>
<gene>
    <name evidence="2" type="ORF">GALL_241390</name>
</gene>
<feature type="compositionally biased region" description="Low complexity" evidence="1">
    <location>
        <begin position="11"/>
        <end position="43"/>
    </location>
</feature>
<reference evidence="2" key="1">
    <citation type="submission" date="2016-10" db="EMBL/GenBank/DDBJ databases">
        <title>Sequence of Gallionella enrichment culture.</title>
        <authorList>
            <person name="Poehlein A."/>
            <person name="Muehling M."/>
            <person name="Daniel R."/>
        </authorList>
    </citation>
    <scope>NUCLEOTIDE SEQUENCE</scope>
</reference>
<evidence type="ECO:0000256" key="1">
    <source>
        <dbReference type="SAM" id="MobiDB-lite"/>
    </source>
</evidence>
<accession>A0A1J5RCN6</accession>
<protein>
    <submittedName>
        <fullName evidence="2">Uncharacterized protein</fullName>
    </submittedName>
</protein>
<feature type="region of interest" description="Disordered" evidence="1">
    <location>
        <begin position="1"/>
        <end position="114"/>
    </location>
</feature>
<dbReference type="EMBL" id="MLJW01000198">
    <property type="protein sequence ID" value="OIQ93856.1"/>
    <property type="molecule type" value="Genomic_DNA"/>
</dbReference>
<feature type="compositionally biased region" description="Low complexity" evidence="1">
    <location>
        <begin position="68"/>
        <end position="105"/>
    </location>
</feature>